<dbReference type="NCBIfam" id="TIGR01509">
    <property type="entry name" value="HAD-SF-IA-v3"/>
    <property type="match status" value="1"/>
</dbReference>
<proteinExistence type="predicted"/>
<dbReference type="InterPro" id="IPR023214">
    <property type="entry name" value="HAD_sf"/>
</dbReference>
<dbReference type="SFLD" id="SFLDS00003">
    <property type="entry name" value="Haloacid_Dehalogenase"/>
    <property type="match status" value="1"/>
</dbReference>
<sequence>MRELPLPKPSEPPPLLAIFDHDGVLVDSLVFHQLAWLELGRRTGLPLTEEFILETFGMTNPAIFRRLMGDAITEADIVRFGDLKEECYRDVARGKVVLMDGVADLIEALHARGVALAIGTSGPRANLLLTIESCGLDGRFAAIAALEDISRSKPDPEVFLLAAEKAGVDPAGAVVFEDAPIGIQAAKAAGMLAVGVTSTRPAEALREAGADEVVDTLAGYCVDALIDRLRRRKEGAAR</sequence>
<dbReference type="SFLD" id="SFLDG01135">
    <property type="entry name" value="C1.5.6:_HAD__Beta-PGM__Phospha"/>
    <property type="match status" value="1"/>
</dbReference>
<dbReference type="InterPro" id="IPR036412">
    <property type="entry name" value="HAD-like_sf"/>
</dbReference>
<evidence type="ECO:0000313" key="1">
    <source>
        <dbReference type="EMBL" id="RUL86754.1"/>
    </source>
</evidence>
<dbReference type="SUPFAM" id="SSF56784">
    <property type="entry name" value="HAD-like"/>
    <property type="match status" value="1"/>
</dbReference>
<dbReference type="InterPro" id="IPR041492">
    <property type="entry name" value="HAD_2"/>
</dbReference>
<dbReference type="PRINTS" id="PR00413">
    <property type="entry name" value="HADHALOGNASE"/>
</dbReference>
<protein>
    <submittedName>
        <fullName evidence="1">HAD family phosphatase</fullName>
    </submittedName>
</protein>
<dbReference type="InterPro" id="IPR051806">
    <property type="entry name" value="HAD-like_SPP"/>
</dbReference>
<gene>
    <name evidence="1" type="ORF">TsocGM_15755</name>
</gene>
<dbReference type="EMBL" id="RYZH01000030">
    <property type="protein sequence ID" value="RUL86754.1"/>
    <property type="molecule type" value="Genomic_DNA"/>
</dbReference>
<reference evidence="1 2" key="2">
    <citation type="submission" date="2019-01" db="EMBL/GenBank/DDBJ databases">
        <title>Tautonia sociabilis, a novel thermotolerant planctomycete of Isosphaeraceae family, isolated from a 4000 m deep subterranean habitat.</title>
        <authorList>
            <person name="Kovaleva O.L."/>
            <person name="Elcheninov A.G."/>
            <person name="Van Heerden E."/>
            <person name="Toshchakov S.V."/>
            <person name="Novikov A."/>
            <person name="Bonch-Osmolovskaya E.A."/>
            <person name="Kublanov I.V."/>
        </authorList>
    </citation>
    <scope>NUCLEOTIDE SEQUENCE [LARGE SCALE GENOMIC DNA]</scope>
    <source>
        <strain evidence="1 2">GM2012</strain>
    </source>
</reference>
<dbReference type="PANTHER" id="PTHR43481">
    <property type="entry name" value="FRUCTOSE-1-PHOSPHATE PHOSPHATASE"/>
    <property type="match status" value="1"/>
</dbReference>
<dbReference type="Gene3D" id="1.10.150.240">
    <property type="entry name" value="Putative phosphatase, domain 2"/>
    <property type="match status" value="1"/>
</dbReference>
<dbReference type="InterPro" id="IPR006439">
    <property type="entry name" value="HAD-SF_hydro_IA"/>
</dbReference>
<comment type="caution">
    <text evidence="1">The sequence shown here is derived from an EMBL/GenBank/DDBJ whole genome shotgun (WGS) entry which is preliminary data.</text>
</comment>
<dbReference type="Pfam" id="PF13419">
    <property type="entry name" value="HAD_2"/>
    <property type="match status" value="1"/>
</dbReference>
<dbReference type="PANTHER" id="PTHR43481:SF4">
    <property type="entry name" value="GLYCEROL-1-PHOSPHATE PHOSPHOHYDROLASE 1-RELATED"/>
    <property type="match status" value="1"/>
</dbReference>
<dbReference type="Proteomes" id="UP000280296">
    <property type="component" value="Unassembled WGS sequence"/>
</dbReference>
<reference evidence="1 2" key="1">
    <citation type="submission" date="2018-12" db="EMBL/GenBank/DDBJ databases">
        <authorList>
            <person name="Toschakov S.V."/>
        </authorList>
    </citation>
    <scope>NUCLEOTIDE SEQUENCE [LARGE SCALE GENOMIC DNA]</scope>
    <source>
        <strain evidence="1 2">GM2012</strain>
    </source>
</reference>
<keyword evidence="2" id="KW-1185">Reference proteome</keyword>
<dbReference type="AlphaFoldDB" id="A0A432MHY6"/>
<name>A0A432MHY6_9BACT</name>
<dbReference type="OrthoDB" id="9797743at2"/>
<dbReference type="SFLD" id="SFLDG01129">
    <property type="entry name" value="C1.5:_HAD__Beta-PGM__Phosphata"/>
    <property type="match status" value="1"/>
</dbReference>
<dbReference type="GO" id="GO:0050308">
    <property type="term" value="F:sugar-phosphatase activity"/>
    <property type="evidence" value="ECO:0007669"/>
    <property type="project" value="TreeGrafter"/>
</dbReference>
<evidence type="ECO:0000313" key="2">
    <source>
        <dbReference type="Proteomes" id="UP000280296"/>
    </source>
</evidence>
<dbReference type="InterPro" id="IPR023198">
    <property type="entry name" value="PGP-like_dom2"/>
</dbReference>
<organism evidence="1 2">
    <name type="scientific">Tautonia sociabilis</name>
    <dbReference type="NCBI Taxonomy" id="2080755"/>
    <lineage>
        <taxon>Bacteria</taxon>
        <taxon>Pseudomonadati</taxon>
        <taxon>Planctomycetota</taxon>
        <taxon>Planctomycetia</taxon>
        <taxon>Isosphaerales</taxon>
        <taxon>Isosphaeraceae</taxon>
        <taxon>Tautonia</taxon>
    </lineage>
</organism>
<accession>A0A432MHY6</accession>
<dbReference type="Gene3D" id="3.40.50.1000">
    <property type="entry name" value="HAD superfamily/HAD-like"/>
    <property type="match status" value="1"/>
</dbReference>